<accession>A0A2D3W551</accession>
<evidence type="ECO:0008006" key="3">
    <source>
        <dbReference type="Google" id="ProtNLM"/>
    </source>
</evidence>
<dbReference type="Proteomes" id="UP000231638">
    <property type="component" value="Unassembled WGS sequence"/>
</dbReference>
<evidence type="ECO:0000313" key="2">
    <source>
        <dbReference type="Proteomes" id="UP000231638"/>
    </source>
</evidence>
<gene>
    <name evidence="1" type="ORF">CFH80_09630</name>
</gene>
<sequence length="117" mass="11975">MRKMDGVLARLAATAVLQYRVVSVDANGKFIYPTSTSLPFGATLGAANAGDSLDVQYSDIAEIEVGTGGVALDSYVKAGTDGRIVTAATTGDKIIGLPLESGVEGDVISVLLTRAKV</sequence>
<name>A0A2D3W551_9BACT</name>
<protein>
    <recommendedName>
        <fullName evidence="3">DUF2190 domain-containing protein</fullName>
    </recommendedName>
</protein>
<dbReference type="EMBL" id="DLUG01000249">
    <property type="protein sequence ID" value="DAB35538.1"/>
    <property type="molecule type" value="Genomic_DNA"/>
</dbReference>
<organism evidence="1 2">
    <name type="scientific">Sulfurospirillum cavolei</name>
    <dbReference type="NCBI Taxonomy" id="366522"/>
    <lineage>
        <taxon>Bacteria</taxon>
        <taxon>Pseudomonadati</taxon>
        <taxon>Campylobacterota</taxon>
        <taxon>Epsilonproteobacteria</taxon>
        <taxon>Campylobacterales</taxon>
        <taxon>Sulfurospirillaceae</taxon>
        <taxon>Sulfurospirillum</taxon>
    </lineage>
</organism>
<comment type="caution">
    <text evidence="1">The sequence shown here is derived from an EMBL/GenBank/DDBJ whole genome shotgun (WGS) entry which is preliminary data.</text>
</comment>
<evidence type="ECO:0000313" key="1">
    <source>
        <dbReference type="EMBL" id="DAB35538.1"/>
    </source>
</evidence>
<dbReference type="AlphaFoldDB" id="A0A2D3W551"/>
<proteinExistence type="predicted"/>
<reference evidence="1 2" key="1">
    <citation type="journal article" date="2017" name="Front. Microbiol.">
        <title>Comparative Genomic Analysis of the Class Epsilonproteobacteria and Proposed Reclassification to Epsilonbacteraeota (phyl. nov.).</title>
        <authorList>
            <person name="Waite D.W."/>
            <person name="Vanwonterghem I."/>
            <person name="Rinke C."/>
            <person name="Parks D.H."/>
            <person name="Zhang Y."/>
            <person name="Takai K."/>
            <person name="Sievert S.M."/>
            <person name="Simon J."/>
            <person name="Campbell B.J."/>
            <person name="Hanson T.E."/>
            <person name="Woyke T."/>
            <person name="Klotz M.G."/>
            <person name="Hugenholtz P."/>
        </authorList>
    </citation>
    <scope>NUCLEOTIDE SEQUENCE [LARGE SCALE GENOMIC DNA]</scope>
    <source>
        <strain evidence="1">UBA11420</strain>
    </source>
</reference>